<dbReference type="CDD" id="cd08153">
    <property type="entry name" value="srpA_like"/>
    <property type="match status" value="1"/>
</dbReference>
<dbReference type="Proteomes" id="UP000799766">
    <property type="component" value="Unassembled WGS sequence"/>
</dbReference>
<accession>A0A6A6NVS3</accession>
<name>A0A6A6NVS3_9PEZI</name>
<feature type="domain" description="Catalase core" evidence="1">
    <location>
        <begin position="1"/>
        <end position="316"/>
    </location>
</feature>
<gene>
    <name evidence="2" type="ORF">BDY21DRAFT_386733</name>
</gene>
<evidence type="ECO:0000313" key="2">
    <source>
        <dbReference type="EMBL" id="KAF2455819.1"/>
    </source>
</evidence>
<protein>
    <submittedName>
        <fullName evidence="2">Catalase-like domain-containing protein</fullName>
    </submittedName>
</protein>
<dbReference type="GO" id="GO:0004096">
    <property type="term" value="F:catalase activity"/>
    <property type="evidence" value="ECO:0007669"/>
    <property type="project" value="InterPro"/>
</dbReference>
<dbReference type="PROSITE" id="PS51402">
    <property type="entry name" value="CATALASE_3"/>
    <property type="match status" value="1"/>
</dbReference>
<dbReference type="PRINTS" id="PR00067">
    <property type="entry name" value="CATALASE"/>
</dbReference>
<evidence type="ECO:0000259" key="1">
    <source>
        <dbReference type="SMART" id="SM01060"/>
    </source>
</evidence>
<dbReference type="GO" id="GO:0020037">
    <property type="term" value="F:heme binding"/>
    <property type="evidence" value="ECO:0007669"/>
    <property type="project" value="InterPro"/>
</dbReference>
<dbReference type="GO" id="GO:0042542">
    <property type="term" value="P:response to hydrogen peroxide"/>
    <property type="evidence" value="ECO:0007669"/>
    <property type="project" value="TreeGrafter"/>
</dbReference>
<dbReference type="GO" id="GO:0005777">
    <property type="term" value="C:peroxisome"/>
    <property type="evidence" value="ECO:0007669"/>
    <property type="project" value="TreeGrafter"/>
</dbReference>
<dbReference type="InterPro" id="IPR018028">
    <property type="entry name" value="Catalase"/>
</dbReference>
<dbReference type="InterPro" id="IPR024168">
    <property type="entry name" value="Catalase_SrpA-type_pred"/>
</dbReference>
<dbReference type="Pfam" id="PF00199">
    <property type="entry name" value="Catalase"/>
    <property type="match status" value="1"/>
</dbReference>
<dbReference type="Gene3D" id="1.20.1280.120">
    <property type="match status" value="1"/>
</dbReference>
<reference evidence="2" key="1">
    <citation type="journal article" date="2020" name="Stud. Mycol.">
        <title>101 Dothideomycetes genomes: a test case for predicting lifestyles and emergence of pathogens.</title>
        <authorList>
            <person name="Haridas S."/>
            <person name="Albert R."/>
            <person name="Binder M."/>
            <person name="Bloem J."/>
            <person name="Labutti K."/>
            <person name="Salamov A."/>
            <person name="Andreopoulos B."/>
            <person name="Baker S."/>
            <person name="Barry K."/>
            <person name="Bills G."/>
            <person name="Bluhm B."/>
            <person name="Cannon C."/>
            <person name="Castanera R."/>
            <person name="Culley D."/>
            <person name="Daum C."/>
            <person name="Ezra D."/>
            <person name="Gonzalez J."/>
            <person name="Henrissat B."/>
            <person name="Kuo A."/>
            <person name="Liang C."/>
            <person name="Lipzen A."/>
            <person name="Lutzoni F."/>
            <person name="Magnuson J."/>
            <person name="Mondo S."/>
            <person name="Nolan M."/>
            <person name="Ohm R."/>
            <person name="Pangilinan J."/>
            <person name="Park H.-J."/>
            <person name="Ramirez L."/>
            <person name="Alfaro M."/>
            <person name="Sun H."/>
            <person name="Tritt A."/>
            <person name="Yoshinaga Y."/>
            <person name="Zwiers L.-H."/>
            <person name="Turgeon B."/>
            <person name="Goodwin S."/>
            <person name="Spatafora J."/>
            <person name="Crous P."/>
            <person name="Grigoriev I."/>
        </authorList>
    </citation>
    <scope>NUCLEOTIDE SEQUENCE</scope>
    <source>
        <strain evidence="2">ATCC 16933</strain>
    </source>
</reference>
<dbReference type="InterPro" id="IPR011614">
    <property type="entry name" value="Catalase_core"/>
</dbReference>
<dbReference type="AlphaFoldDB" id="A0A6A6NVS3"/>
<dbReference type="PIRSF" id="PIRSF000296">
    <property type="entry name" value="SrpA"/>
    <property type="match status" value="1"/>
</dbReference>
<dbReference type="SMART" id="SM01060">
    <property type="entry name" value="Catalase"/>
    <property type="match status" value="1"/>
</dbReference>
<dbReference type="InterPro" id="IPR020835">
    <property type="entry name" value="Catalase_sf"/>
</dbReference>
<dbReference type="GO" id="GO:0005739">
    <property type="term" value="C:mitochondrion"/>
    <property type="evidence" value="ECO:0007669"/>
    <property type="project" value="TreeGrafter"/>
</dbReference>
<dbReference type="GO" id="GO:0042744">
    <property type="term" value="P:hydrogen peroxide catabolic process"/>
    <property type="evidence" value="ECO:0007669"/>
    <property type="project" value="TreeGrafter"/>
</dbReference>
<sequence>MPLPDDPKLVQLGEDFIAQLQSMFGKHPGFRPAHAKGVMLTGTFTPTPAAATLSTAPHFNNPSTPVTARFSSSTGIPALPDTDANGNPRGLGLRFELGPHQHTDIIAHSTPAFPAKDGAEFLALFRAIAATGPGAPAPSPVEQHLAAHPWALKFVTAPKPSPASFATEAFYALNAFKLVSAGGKETFVRYSILPVAGQAHLDDAATAAMEPNYLYDEVPKRLAETGPFGYKIVAQVAADGDVTDDVTAEWPPEREVVELGTVMLEKVLEGYEKEQMHIIYDPIPRVQGIEPSADPLLEFRAAVYLISGRQRRAAEK</sequence>
<proteinExistence type="predicted"/>
<dbReference type="OrthoDB" id="2379805at2759"/>
<dbReference type="SUPFAM" id="SSF56634">
    <property type="entry name" value="Heme-dependent catalase-like"/>
    <property type="match status" value="1"/>
</dbReference>
<evidence type="ECO:0000313" key="3">
    <source>
        <dbReference type="Proteomes" id="UP000799766"/>
    </source>
</evidence>
<dbReference type="EMBL" id="MU001685">
    <property type="protein sequence ID" value="KAF2455819.1"/>
    <property type="molecule type" value="Genomic_DNA"/>
</dbReference>
<dbReference type="PANTHER" id="PTHR11465">
    <property type="entry name" value="CATALASE"/>
    <property type="match status" value="1"/>
</dbReference>
<keyword evidence="3" id="KW-1185">Reference proteome</keyword>
<organism evidence="2 3">
    <name type="scientific">Lineolata rhizophorae</name>
    <dbReference type="NCBI Taxonomy" id="578093"/>
    <lineage>
        <taxon>Eukaryota</taxon>
        <taxon>Fungi</taxon>
        <taxon>Dikarya</taxon>
        <taxon>Ascomycota</taxon>
        <taxon>Pezizomycotina</taxon>
        <taxon>Dothideomycetes</taxon>
        <taxon>Dothideomycetes incertae sedis</taxon>
        <taxon>Lineolatales</taxon>
        <taxon>Lineolataceae</taxon>
        <taxon>Lineolata</taxon>
    </lineage>
</organism>
<dbReference type="Gene3D" id="2.40.180.10">
    <property type="entry name" value="Catalase core domain"/>
    <property type="match status" value="1"/>
</dbReference>
<dbReference type="PANTHER" id="PTHR11465:SF62">
    <property type="entry name" value="CATALASE T"/>
    <property type="match status" value="1"/>
</dbReference>